<evidence type="ECO:0000313" key="3">
    <source>
        <dbReference type="Proteomes" id="UP000645828"/>
    </source>
</evidence>
<feature type="region of interest" description="Disordered" evidence="1">
    <location>
        <begin position="1"/>
        <end position="29"/>
    </location>
</feature>
<evidence type="ECO:0000313" key="2">
    <source>
        <dbReference type="EMBL" id="CAD7682817.1"/>
    </source>
</evidence>
<comment type="caution">
    <text evidence="2">The sequence shown here is derived from an EMBL/GenBank/DDBJ whole genome shotgun (WGS) entry which is preliminary data.</text>
</comment>
<dbReference type="Proteomes" id="UP000645828">
    <property type="component" value="Unassembled WGS sequence"/>
</dbReference>
<accession>A0A811YZ87</accession>
<reference evidence="2" key="1">
    <citation type="submission" date="2020-12" db="EMBL/GenBank/DDBJ databases">
        <authorList>
            <consortium name="Molecular Ecology Group"/>
        </authorList>
    </citation>
    <scope>NUCLEOTIDE SEQUENCE</scope>
    <source>
        <strain evidence="2">TBG_1078</strain>
    </source>
</reference>
<evidence type="ECO:0000256" key="1">
    <source>
        <dbReference type="SAM" id="MobiDB-lite"/>
    </source>
</evidence>
<dbReference type="EMBL" id="CAJHUB010000754">
    <property type="protein sequence ID" value="CAD7682817.1"/>
    <property type="molecule type" value="Genomic_DNA"/>
</dbReference>
<keyword evidence="3" id="KW-1185">Reference proteome</keyword>
<name>A0A811YZ87_NYCPR</name>
<dbReference type="AlphaFoldDB" id="A0A811YZ87"/>
<feature type="region of interest" description="Disordered" evidence="1">
    <location>
        <begin position="89"/>
        <end position="115"/>
    </location>
</feature>
<organism evidence="2 3">
    <name type="scientific">Nyctereutes procyonoides</name>
    <name type="common">Raccoon dog</name>
    <name type="synonym">Canis procyonoides</name>
    <dbReference type="NCBI Taxonomy" id="34880"/>
    <lineage>
        <taxon>Eukaryota</taxon>
        <taxon>Metazoa</taxon>
        <taxon>Chordata</taxon>
        <taxon>Craniata</taxon>
        <taxon>Vertebrata</taxon>
        <taxon>Euteleostomi</taxon>
        <taxon>Mammalia</taxon>
        <taxon>Eutheria</taxon>
        <taxon>Laurasiatheria</taxon>
        <taxon>Carnivora</taxon>
        <taxon>Caniformia</taxon>
        <taxon>Canidae</taxon>
        <taxon>Nyctereutes</taxon>
    </lineage>
</organism>
<proteinExistence type="predicted"/>
<gene>
    <name evidence="2" type="ORF">NYPRO_LOCUS15609</name>
</gene>
<sequence length="115" mass="12908">MDQATTSAQERKRKMTPCQSRPMPRQFSEISITCSRKHARETRPTIIVYYMLTKEQNQNQEILENSTHPGNSLCVRRPGDLELLVTSPEETMTKSPPSHLPHSGVCCTPPGAVSN</sequence>
<protein>
    <submittedName>
        <fullName evidence="2">(raccoon dog) hypothetical protein</fullName>
    </submittedName>
</protein>